<evidence type="ECO:0000313" key="2">
    <source>
        <dbReference type="Proteomes" id="UP000324222"/>
    </source>
</evidence>
<dbReference type="Proteomes" id="UP000324222">
    <property type="component" value="Unassembled WGS sequence"/>
</dbReference>
<dbReference type="AlphaFoldDB" id="A0A5B7EJH4"/>
<reference evidence="1 2" key="1">
    <citation type="submission" date="2019-05" db="EMBL/GenBank/DDBJ databases">
        <title>Another draft genome of Portunus trituberculatus and its Hox gene families provides insights of decapod evolution.</title>
        <authorList>
            <person name="Jeong J.-H."/>
            <person name="Song I."/>
            <person name="Kim S."/>
            <person name="Choi T."/>
            <person name="Kim D."/>
            <person name="Ryu S."/>
            <person name="Kim W."/>
        </authorList>
    </citation>
    <scope>NUCLEOTIDE SEQUENCE [LARGE SCALE GENOMIC DNA]</scope>
    <source>
        <tissue evidence="1">Muscle</tissue>
    </source>
</reference>
<evidence type="ECO:0000313" key="1">
    <source>
        <dbReference type="EMBL" id="MPC33488.1"/>
    </source>
</evidence>
<gene>
    <name evidence="1" type="ORF">E2C01_026840</name>
</gene>
<dbReference type="EMBL" id="VSRR010002845">
    <property type="protein sequence ID" value="MPC33488.1"/>
    <property type="molecule type" value="Genomic_DNA"/>
</dbReference>
<keyword evidence="2" id="KW-1185">Reference proteome</keyword>
<proteinExistence type="predicted"/>
<name>A0A5B7EJH4_PORTR</name>
<protein>
    <submittedName>
        <fullName evidence="1">Uncharacterized protein</fullName>
    </submittedName>
</protein>
<organism evidence="1 2">
    <name type="scientific">Portunus trituberculatus</name>
    <name type="common">Swimming crab</name>
    <name type="synonym">Neptunus trituberculatus</name>
    <dbReference type="NCBI Taxonomy" id="210409"/>
    <lineage>
        <taxon>Eukaryota</taxon>
        <taxon>Metazoa</taxon>
        <taxon>Ecdysozoa</taxon>
        <taxon>Arthropoda</taxon>
        <taxon>Crustacea</taxon>
        <taxon>Multicrustacea</taxon>
        <taxon>Malacostraca</taxon>
        <taxon>Eumalacostraca</taxon>
        <taxon>Eucarida</taxon>
        <taxon>Decapoda</taxon>
        <taxon>Pleocyemata</taxon>
        <taxon>Brachyura</taxon>
        <taxon>Eubrachyura</taxon>
        <taxon>Portunoidea</taxon>
        <taxon>Portunidae</taxon>
        <taxon>Portuninae</taxon>
        <taxon>Portunus</taxon>
    </lineage>
</organism>
<comment type="caution">
    <text evidence="1">The sequence shown here is derived from an EMBL/GenBank/DDBJ whole genome shotgun (WGS) entry which is preliminary data.</text>
</comment>
<accession>A0A5B7EJH4</accession>
<sequence length="65" mass="7510">MLQHPRLRNIFSSHEHNLTVILQISLRNCTDLFGKVPGGMDEIPTPISVVRQKLTRRLDLADFRN</sequence>